<dbReference type="PANTHER" id="PTHR33710:SF64">
    <property type="entry name" value="ENDONUCLEASE_EXONUCLEASE_PHOSPHATASE DOMAIN-CONTAINING PROTEIN"/>
    <property type="match status" value="1"/>
</dbReference>
<reference evidence="1 2" key="1">
    <citation type="submission" date="2023-03" db="EMBL/GenBank/DDBJ databases">
        <title>WGS of Gossypium arboreum.</title>
        <authorList>
            <person name="Yu D."/>
        </authorList>
    </citation>
    <scope>NUCLEOTIDE SEQUENCE [LARGE SCALE GENOMIC DNA]</scope>
    <source>
        <tissue evidence="1">Leaf</tissue>
    </source>
</reference>
<sequence length="171" mass="20004">MDEFEDILDELNLVDVKMGNGWFTWSNNREGANLIKERLDRFLVSEDLIEKLSFITFKMVLQSKSDHEVILLGTLGSQLGDKGGDYKSSFRYEVCWAKVQEAKDIITRIWADKDSNILNIINNLSEELGPWQYHRYKRMKYKIHGLERKIGKIMDGPINERLSNFLKATRD</sequence>
<protein>
    <recommendedName>
        <fullName evidence="3">Reverse transcriptase</fullName>
    </recommendedName>
</protein>
<comment type="caution">
    <text evidence="1">The sequence shown here is derived from an EMBL/GenBank/DDBJ whole genome shotgun (WGS) entry which is preliminary data.</text>
</comment>
<dbReference type="Gene3D" id="3.60.10.10">
    <property type="entry name" value="Endonuclease/exonuclease/phosphatase"/>
    <property type="match status" value="1"/>
</dbReference>
<dbReference type="Proteomes" id="UP001358586">
    <property type="component" value="Chromosome 9"/>
</dbReference>
<dbReference type="InterPro" id="IPR036691">
    <property type="entry name" value="Endo/exonu/phosph_ase_sf"/>
</dbReference>
<organism evidence="1 2">
    <name type="scientific">Gossypium arboreum</name>
    <name type="common">Tree cotton</name>
    <name type="synonym">Gossypium nanking</name>
    <dbReference type="NCBI Taxonomy" id="29729"/>
    <lineage>
        <taxon>Eukaryota</taxon>
        <taxon>Viridiplantae</taxon>
        <taxon>Streptophyta</taxon>
        <taxon>Embryophyta</taxon>
        <taxon>Tracheophyta</taxon>
        <taxon>Spermatophyta</taxon>
        <taxon>Magnoliopsida</taxon>
        <taxon>eudicotyledons</taxon>
        <taxon>Gunneridae</taxon>
        <taxon>Pentapetalae</taxon>
        <taxon>rosids</taxon>
        <taxon>malvids</taxon>
        <taxon>Malvales</taxon>
        <taxon>Malvaceae</taxon>
        <taxon>Malvoideae</taxon>
        <taxon>Gossypium</taxon>
    </lineage>
</organism>
<dbReference type="SUPFAM" id="SSF56219">
    <property type="entry name" value="DNase I-like"/>
    <property type="match status" value="1"/>
</dbReference>
<proteinExistence type="predicted"/>
<accession>A0ABR0NUZ9</accession>
<dbReference type="EMBL" id="JARKNE010000009">
    <property type="protein sequence ID" value="KAK5805197.1"/>
    <property type="molecule type" value="Genomic_DNA"/>
</dbReference>
<evidence type="ECO:0000313" key="1">
    <source>
        <dbReference type="EMBL" id="KAK5805197.1"/>
    </source>
</evidence>
<keyword evidence="2" id="KW-1185">Reference proteome</keyword>
<gene>
    <name evidence="1" type="ORF">PVK06_032849</name>
</gene>
<evidence type="ECO:0008006" key="3">
    <source>
        <dbReference type="Google" id="ProtNLM"/>
    </source>
</evidence>
<name>A0ABR0NUZ9_GOSAR</name>
<evidence type="ECO:0000313" key="2">
    <source>
        <dbReference type="Proteomes" id="UP001358586"/>
    </source>
</evidence>
<dbReference type="PANTHER" id="PTHR33710">
    <property type="entry name" value="BNAC02G09200D PROTEIN"/>
    <property type="match status" value="1"/>
</dbReference>